<comment type="caution">
    <text evidence="2">The sequence shown here is derived from an EMBL/GenBank/DDBJ whole genome shotgun (WGS) entry which is preliminary data.</text>
</comment>
<proteinExistence type="predicted"/>
<evidence type="ECO:0000313" key="3">
    <source>
        <dbReference type="Proteomes" id="UP000887013"/>
    </source>
</evidence>
<feature type="transmembrane region" description="Helical" evidence="1">
    <location>
        <begin position="185"/>
        <end position="207"/>
    </location>
</feature>
<protein>
    <submittedName>
        <fullName evidence="2">Uncharacterized protein</fullName>
    </submittedName>
</protein>
<accession>A0A8X6MML0</accession>
<feature type="transmembrane region" description="Helical" evidence="1">
    <location>
        <begin position="228"/>
        <end position="245"/>
    </location>
</feature>
<keyword evidence="1" id="KW-0472">Membrane</keyword>
<dbReference type="EMBL" id="BMAW01000206">
    <property type="protein sequence ID" value="GFS67994.1"/>
    <property type="molecule type" value="Genomic_DNA"/>
</dbReference>
<evidence type="ECO:0000256" key="1">
    <source>
        <dbReference type="SAM" id="Phobius"/>
    </source>
</evidence>
<feature type="transmembrane region" description="Helical" evidence="1">
    <location>
        <begin position="156"/>
        <end position="173"/>
    </location>
</feature>
<dbReference type="OrthoDB" id="10607433at2759"/>
<gene>
    <name evidence="2" type="ORF">NPIL_193541</name>
</gene>
<feature type="transmembrane region" description="Helical" evidence="1">
    <location>
        <begin position="265"/>
        <end position="287"/>
    </location>
</feature>
<sequence>MVWLKKKGYTRLPSTESLTSVPEAVNNRETTPCLAERSDIRQNLCNENGATSQSPCNAEVFGGATSVPSSSDYNPAAILSEILYGPPISDSALPHYQKISHLSRMREAPEASVACSLNRQAFTIVDRSPTEAQSYKKRVLWNLIIKSMKKIVNSKTCIFVLLLLLIMPISAFVQSAKYARECEVVTTSLVVLNGVVGFLLIICRLMTLSINHYFINLKGKEPRKMTSFLFFMLWALLVVEMESLYKKIGIFGFHSSEPVCSVEFFNYIHGMNIAVSIILTITTVLHLPGNEVLKIRGIV</sequence>
<keyword evidence="1" id="KW-0812">Transmembrane</keyword>
<keyword evidence="1" id="KW-1133">Transmembrane helix</keyword>
<evidence type="ECO:0000313" key="2">
    <source>
        <dbReference type="EMBL" id="GFS67994.1"/>
    </source>
</evidence>
<name>A0A8X6MML0_NEPPI</name>
<organism evidence="2 3">
    <name type="scientific">Nephila pilipes</name>
    <name type="common">Giant wood spider</name>
    <name type="synonym">Nephila maculata</name>
    <dbReference type="NCBI Taxonomy" id="299642"/>
    <lineage>
        <taxon>Eukaryota</taxon>
        <taxon>Metazoa</taxon>
        <taxon>Ecdysozoa</taxon>
        <taxon>Arthropoda</taxon>
        <taxon>Chelicerata</taxon>
        <taxon>Arachnida</taxon>
        <taxon>Araneae</taxon>
        <taxon>Araneomorphae</taxon>
        <taxon>Entelegynae</taxon>
        <taxon>Araneoidea</taxon>
        <taxon>Nephilidae</taxon>
        <taxon>Nephila</taxon>
    </lineage>
</organism>
<reference evidence="2" key="1">
    <citation type="submission" date="2020-08" db="EMBL/GenBank/DDBJ databases">
        <title>Multicomponent nature underlies the extraordinary mechanical properties of spider dragline silk.</title>
        <authorList>
            <person name="Kono N."/>
            <person name="Nakamura H."/>
            <person name="Mori M."/>
            <person name="Yoshida Y."/>
            <person name="Ohtoshi R."/>
            <person name="Malay A.D."/>
            <person name="Moran D.A.P."/>
            <person name="Tomita M."/>
            <person name="Numata K."/>
            <person name="Arakawa K."/>
        </authorList>
    </citation>
    <scope>NUCLEOTIDE SEQUENCE</scope>
</reference>
<dbReference type="AlphaFoldDB" id="A0A8X6MML0"/>
<keyword evidence="3" id="KW-1185">Reference proteome</keyword>
<dbReference type="Proteomes" id="UP000887013">
    <property type="component" value="Unassembled WGS sequence"/>
</dbReference>